<dbReference type="EMBL" id="JADCTT010000008">
    <property type="protein sequence ID" value="KAF9749381.1"/>
    <property type="molecule type" value="Genomic_DNA"/>
</dbReference>
<accession>A0A8H7KEA2</accession>
<name>A0A8H7KEA2_BIOOC</name>
<comment type="caution">
    <text evidence="1">The sequence shown here is derived from an EMBL/GenBank/DDBJ whole genome shotgun (WGS) entry which is preliminary data.</text>
</comment>
<organism evidence="1 2">
    <name type="scientific">Bionectria ochroleuca</name>
    <name type="common">Gliocladium roseum</name>
    <dbReference type="NCBI Taxonomy" id="29856"/>
    <lineage>
        <taxon>Eukaryota</taxon>
        <taxon>Fungi</taxon>
        <taxon>Dikarya</taxon>
        <taxon>Ascomycota</taxon>
        <taxon>Pezizomycotina</taxon>
        <taxon>Sordariomycetes</taxon>
        <taxon>Hypocreomycetidae</taxon>
        <taxon>Hypocreales</taxon>
        <taxon>Bionectriaceae</taxon>
        <taxon>Clonostachys</taxon>
    </lineage>
</organism>
<dbReference type="PANTHER" id="PTHR40625">
    <property type="entry name" value="GTP-BINDING PROTEIN ESDC-RELATED"/>
    <property type="match status" value="1"/>
</dbReference>
<gene>
    <name evidence="1" type="ORF">IM811_017176</name>
</gene>
<evidence type="ECO:0000313" key="1">
    <source>
        <dbReference type="EMBL" id="KAF9749381.1"/>
    </source>
</evidence>
<sequence>MSSETAVSSSMMDPSTTLITFLLQTDPEVQAVDLVGSWDNFSSHYPMERDYRRGPGQWKGCHLFRDIICNGDLSKTRHGALQMGHTYYYYVRSLLLYQALIITSRLPL</sequence>
<dbReference type="PANTHER" id="PTHR40625:SF1">
    <property type="entry name" value="AMP-ACTIVATED PROTEIN KINASE GLYCOGEN-BINDING DOMAIN-CONTAINING PROTEIN"/>
    <property type="match status" value="1"/>
</dbReference>
<dbReference type="Proteomes" id="UP000616885">
    <property type="component" value="Unassembled WGS sequence"/>
</dbReference>
<dbReference type="AlphaFoldDB" id="A0A8H7KEA2"/>
<evidence type="ECO:0000313" key="2">
    <source>
        <dbReference type="Proteomes" id="UP000616885"/>
    </source>
</evidence>
<protein>
    <submittedName>
        <fullName evidence="1">Uncharacterized protein</fullName>
    </submittedName>
</protein>
<proteinExistence type="predicted"/>
<reference evidence="1" key="1">
    <citation type="submission" date="2020-10" db="EMBL/GenBank/DDBJ databases">
        <title>High-Quality Genome Resource of Clonostachys rosea strain S41 by Oxford Nanopore Long-Read Sequencing.</title>
        <authorList>
            <person name="Wang H."/>
        </authorList>
    </citation>
    <scope>NUCLEOTIDE SEQUENCE</scope>
    <source>
        <strain evidence="1">S41</strain>
    </source>
</reference>